<feature type="domain" description="MaoC-like" evidence="1">
    <location>
        <begin position="6"/>
        <end position="88"/>
    </location>
</feature>
<accession>A0A367PFK7</accession>
<dbReference type="GO" id="GO:0019171">
    <property type="term" value="F:(3R)-hydroxyacyl-[acyl-carrier-protein] dehydratase activity"/>
    <property type="evidence" value="ECO:0007669"/>
    <property type="project" value="TreeGrafter"/>
</dbReference>
<dbReference type="PANTHER" id="PTHR43437:SF3">
    <property type="entry name" value="HYDROXYACYL-THIOESTER DEHYDRATASE TYPE 2, MITOCHONDRIAL"/>
    <property type="match status" value="1"/>
</dbReference>
<proteinExistence type="predicted"/>
<dbReference type="PANTHER" id="PTHR43437">
    <property type="entry name" value="HYDROXYACYL-THIOESTER DEHYDRATASE TYPE 2, MITOCHONDRIAL-RELATED"/>
    <property type="match status" value="1"/>
</dbReference>
<dbReference type="RefSeq" id="WP_114134223.1">
    <property type="nucleotide sequence ID" value="NZ_CP068434.1"/>
</dbReference>
<dbReference type="Proteomes" id="UP000253501">
    <property type="component" value="Unassembled WGS sequence"/>
</dbReference>
<gene>
    <name evidence="2" type="ORF">DDK22_24790</name>
</gene>
<dbReference type="SUPFAM" id="SSF54637">
    <property type="entry name" value="Thioesterase/thiol ester dehydrase-isomerase"/>
    <property type="match status" value="2"/>
</dbReference>
<reference evidence="2 3" key="1">
    <citation type="submission" date="2018-04" db="EMBL/GenBank/DDBJ databases">
        <title>Cupriavidus necator CR12 genome sequencing and assembly.</title>
        <authorList>
            <person name="Ben Fekih I."/>
            <person name="Mazhar H.S."/>
            <person name="Bello S.K."/>
            <person name="Rensing C."/>
        </authorList>
    </citation>
    <scope>NUCLEOTIDE SEQUENCE [LARGE SCALE GENOMIC DNA]</scope>
    <source>
        <strain evidence="2 3">CR12</strain>
    </source>
</reference>
<sequence length="293" mass="30554">MNDALPRVLSQRDFDRFAALSHDDNPIHCDPSFARGTHFGATVAHGMFLFSLLCAHTWRQLPGPALPVGQTLMFPTPAFVGDTVQIALAPQHAPAGLARYGTTVGSAGGPGEAPRVTAVGESLWLPGAGPDALARLPGVAAQAPEAGDAILYGLRPGQEARATRAFAQADLDEYVALTADANPYHADPAFARARGFGGPVVPLPLLAGMFSDLLGTQLPGRGTGWMKQSLRLASAARLDEPLTAYVRIVRLRAGKDLVNLASVVTGADGRVVVQGDSLVLVRNLADKGACRAA</sequence>
<evidence type="ECO:0000259" key="1">
    <source>
        <dbReference type="Pfam" id="PF01575"/>
    </source>
</evidence>
<evidence type="ECO:0000313" key="3">
    <source>
        <dbReference type="Proteomes" id="UP000253501"/>
    </source>
</evidence>
<name>A0A367PFK7_CUPNE</name>
<dbReference type="EMBL" id="QDHA01000065">
    <property type="protein sequence ID" value="RCJ05786.1"/>
    <property type="molecule type" value="Genomic_DNA"/>
</dbReference>
<dbReference type="Pfam" id="PF01575">
    <property type="entry name" value="MaoC_dehydratas"/>
    <property type="match status" value="2"/>
</dbReference>
<dbReference type="GO" id="GO:0006633">
    <property type="term" value="P:fatty acid biosynthetic process"/>
    <property type="evidence" value="ECO:0007669"/>
    <property type="project" value="TreeGrafter"/>
</dbReference>
<organism evidence="2 3">
    <name type="scientific">Cupriavidus necator</name>
    <name type="common">Alcaligenes eutrophus</name>
    <name type="synonym">Ralstonia eutropha</name>
    <dbReference type="NCBI Taxonomy" id="106590"/>
    <lineage>
        <taxon>Bacteria</taxon>
        <taxon>Pseudomonadati</taxon>
        <taxon>Pseudomonadota</taxon>
        <taxon>Betaproteobacteria</taxon>
        <taxon>Burkholderiales</taxon>
        <taxon>Burkholderiaceae</taxon>
        <taxon>Cupriavidus</taxon>
    </lineage>
</organism>
<dbReference type="InterPro" id="IPR002539">
    <property type="entry name" value="MaoC-like_dom"/>
</dbReference>
<comment type="caution">
    <text evidence="2">The sequence shown here is derived from an EMBL/GenBank/DDBJ whole genome shotgun (WGS) entry which is preliminary data.</text>
</comment>
<evidence type="ECO:0000313" key="2">
    <source>
        <dbReference type="EMBL" id="RCJ05786.1"/>
    </source>
</evidence>
<protein>
    <submittedName>
        <fullName evidence="2">Oxidoreductase</fullName>
    </submittedName>
</protein>
<feature type="domain" description="MaoC-like" evidence="1">
    <location>
        <begin position="159"/>
        <end position="254"/>
    </location>
</feature>
<dbReference type="InterPro" id="IPR029069">
    <property type="entry name" value="HotDog_dom_sf"/>
</dbReference>
<dbReference type="InterPro" id="IPR050965">
    <property type="entry name" value="UPF0336/Enoyl-CoA_hydratase"/>
</dbReference>
<dbReference type="AlphaFoldDB" id="A0A367PFK7"/>
<dbReference type="Gene3D" id="3.10.129.10">
    <property type="entry name" value="Hotdog Thioesterase"/>
    <property type="match status" value="2"/>
</dbReference>